<dbReference type="OrthoDB" id="9805416at2"/>
<comment type="caution">
    <text evidence="7">The sequence shown here is derived from an EMBL/GenBank/DDBJ whole genome shotgun (WGS) entry which is preliminary data.</text>
</comment>
<dbReference type="RefSeq" id="WP_133225957.1">
    <property type="nucleotide sequence ID" value="NZ_SMRT01000002.1"/>
</dbReference>
<dbReference type="Pfam" id="PF02826">
    <property type="entry name" value="2-Hacid_dh_C"/>
    <property type="match status" value="1"/>
</dbReference>
<sequence length="319" mass="35431">MTLKVLITPDIFHQDAVRQLQEAGFELAYTEPTRSVKEEEVREKLAGVDAYVAGSNKLSADTIAAGNKLKLITRFGVGYDAIDWRYALSHHISVTITAGTNEQSVADMALALMLGVSRRIPYFDRSIREGQWTPQVLTNEVWSKTVGILGTGRIGKAVAKRVKGFDARIIAYDAFPDTAWAEQAGVTYVAMEQLLAESDYITLHLPLNEATDRIVNAAFLNQMKPSAFLINTARGQLVDEEALYDALKNRTIGGAGLDVYAKEPLPQQYPFYELDNCVLTHHVSSHTKEAMWRMSLLCAEEIIRLSQGLPPKHPIPEKL</sequence>
<dbReference type="GO" id="GO:0051287">
    <property type="term" value="F:NAD binding"/>
    <property type="evidence" value="ECO:0007669"/>
    <property type="project" value="InterPro"/>
</dbReference>
<accession>A0A4R5KWR3</accession>
<dbReference type="Proteomes" id="UP000295636">
    <property type="component" value="Unassembled WGS sequence"/>
</dbReference>
<evidence type="ECO:0000313" key="8">
    <source>
        <dbReference type="Proteomes" id="UP000295636"/>
    </source>
</evidence>
<dbReference type="Gene3D" id="3.40.50.720">
    <property type="entry name" value="NAD(P)-binding Rossmann-like Domain"/>
    <property type="match status" value="2"/>
</dbReference>
<dbReference type="PROSITE" id="PS00671">
    <property type="entry name" value="D_2_HYDROXYACID_DH_3"/>
    <property type="match status" value="1"/>
</dbReference>
<dbReference type="InterPro" id="IPR036291">
    <property type="entry name" value="NAD(P)-bd_dom_sf"/>
</dbReference>
<dbReference type="InterPro" id="IPR006140">
    <property type="entry name" value="D-isomer_DH_NAD-bd"/>
</dbReference>
<dbReference type="PANTHER" id="PTHR10996">
    <property type="entry name" value="2-HYDROXYACID DEHYDROGENASE-RELATED"/>
    <property type="match status" value="1"/>
</dbReference>
<keyword evidence="2 4" id="KW-0560">Oxidoreductase</keyword>
<comment type="similarity">
    <text evidence="1 4">Belongs to the D-isomer specific 2-hydroxyacid dehydrogenase family.</text>
</comment>
<evidence type="ECO:0000313" key="7">
    <source>
        <dbReference type="EMBL" id="TDF99420.1"/>
    </source>
</evidence>
<dbReference type="InterPro" id="IPR006139">
    <property type="entry name" value="D-isomer_2_OHA_DH_cat_dom"/>
</dbReference>
<dbReference type="FunFam" id="3.40.50.720:FF:000203">
    <property type="entry name" value="D-3-phosphoglycerate dehydrogenase (SerA)"/>
    <property type="match status" value="1"/>
</dbReference>
<dbReference type="InterPro" id="IPR050223">
    <property type="entry name" value="D-isomer_2-hydroxyacid_DH"/>
</dbReference>
<dbReference type="AlphaFoldDB" id="A0A4R5KWR3"/>
<keyword evidence="8" id="KW-1185">Reference proteome</keyword>
<feature type="domain" description="D-isomer specific 2-hydroxyacid dehydrogenase catalytic" evidence="5">
    <location>
        <begin position="5"/>
        <end position="315"/>
    </location>
</feature>
<evidence type="ECO:0000256" key="3">
    <source>
        <dbReference type="ARBA" id="ARBA00023027"/>
    </source>
</evidence>
<evidence type="ECO:0000256" key="4">
    <source>
        <dbReference type="RuleBase" id="RU003719"/>
    </source>
</evidence>
<dbReference type="EMBL" id="SMRT01000002">
    <property type="protein sequence ID" value="TDF99420.1"/>
    <property type="molecule type" value="Genomic_DNA"/>
</dbReference>
<evidence type="ECO:0000256" key="1">
    <source>
        <dbReference type="ARBA" id="ARBA00005854"/>
    </source>
</evidence>
<dbReference type="Pfam" id="PF00389">
    <property type="entry name" value="2-Hacid_dh"/>
    <property type="match status" value="1"/>
</dbReference>
<dbReference type="InterPro" id="IPR029753">
    <property type="entry name" value="D-isomer_DH_CS"/>
</dbReference>
<feature type="domain" description="D-isomer specific 2-hydroxyacid dehydrogenase NAD-binding" evidence="6">
    <location>
        <begin position="110"/>
        <end position="284"/>
    </location>
</feature>
<organism evidence="7 8">
    <name type="scientific">Paenibacillus piri</name>
    <dbReference type="NCBI Taxonomy" id="2547395"/>
    <lineage>
        <taxon>Bacteria</taxon>
        <taxon>Bacillati</taxon>
        <taxon>Bacillota</taxon>
        <taxon>Bacilli</taxon>
        <taxon>Bacillales</taxon>
        <taxon>Paenibacillaceae</taxon>
        <taxon>Paenibacillus</taxon>
    </lineage>
</organism>
<evidence type="ECO:0000256" key="2">
    <source>
        <dbReference type="ARBA" id="ARBA00023002"/>
    </source>
</evidence>
<protein>
    <submittedName>
        <fullName evidence="7">Hydroxyacid dehydrogenase</fullName>
    </submittedName>
</protein>
<dbReference type="SUPFAM" id="SSF51735">
    <property type="entry name" value="NAD(P)-binding Rossmann-fold domains"/>
    <property type="match status" value="1"/>
</dbReference>
<keyword evidence="3" id="KW-0520">NAD</keyword>
<dbReference type="SUPFAM" id="SSF52283">
    <property type="entry name" value="Formate/glycerate dehydrogenase catalytic domain-like"/>
    <property type="match status" value="1"/>
</dbReference>
<dbReference type="PANTHER" id="PTHR10996:SF283">
    <property type="entry name" value="GLYOXYLATE_HYDROXYPYRUVATE REDUCTASE B"/>
    <property type="match status" value="1"/>
</dbReference>
<gene>
    <name evidence="7" type="ORF">E1757_06090</name>
</gene>
<name>A0A4R5KWR3_9BACL</name>
<reference evidence="7 8" key="1">
    <citation type="submission" date="2019-03" db="EMBL/GenBank/DDBJ databases">
        <title>This is whole genome sequence of Paenibacillus sp MS74 strain.</title>
        <authorList>
            <person name="Trinh H.N."/>
        </authorList>
    </citation>
    <scope>NUCLEOTIDE SEQUENCE [LARGE SCALE GENOMIC DNA]</scope>
    <source>
        <strain evidence="7 8">MS74</strain>
    </source>
</reference>
<proteinExistence type="inferred from homology"/>
<dbReference type="GO" id="GO:0005829">
    <property type="term" value="C:cytosol"/>
    <property type="evidence" value="ECO:0007669"/>
    <property type="project" value="TreeGrafter"/>
</dbReference>
<dbReference type="GO" id="GO:0016618">
    <property type="term" value="F:hydroxypyruvate reductase [NAD(P)H] activity"/>
    <property type="evidence" value="ECO:0007669"/>
    <property type="project" value="TreeGrafter"/>
</dbReference>
<evidence type="ECO:0000259" key="5">
    <source>
        <dbReference type="Pfam" id="PF00389"/>
    </source>
</evidence>
<dbReference type="InterPro" id="IPR029752">
    <property type="entry name" value="D-isomer_DH_CS1"/>
</dbReference>
<evidence type="ECO:0000259" key="6">
    <source>
        <dbReference type="Pfam" id="PF02826"/>
    </source>
</evidence>
<dbReference type="PROSITE" id="PS00065">
    <property type="entry name" value="D_2_HYDROXYACID_DH_1"/>
    <property type="match status" value="1"/>
</dbReference>
<dbReference type="CDD" id="cd12172">
    <property type="entry name" value="PGDH_like_2"/>
    <property type="match status" value="1"/>
</dbReference>
<dbReference type="GO" id="GO:0030267">
    <property type="term" value="F:glyoxylate reductase (NADPH) activity"/>
    <property type="evidence" value="ECO:0007669"/>
    <property type="project" value="TreeGrafter"/>
</dbReference>